<reference evidence="8" key="1">
    <citation type="submission" date="2021-01" db="EMBL/GenBank/DDBJ databases">
        <authorList>
            <person name="Kaushik A."/>
        </authorList>
    </citation>
    <scope>NUCLEOTIDE SEQUENCE</scope>
    <source>
        <strain evidence="8">AG1-1C</strain>
    </source>
</reference>
<feature type="compositionally biased region" description="Basic and acidic residues" evidence="6">
    <location>
        <begin position="1051"/>
        <end position="1068"/>
    </location>
</feature>
<dbReference type="FunFam" id="3.40.50.1000:FF:000063">
    <property type="entry name" value="Nuclear elongation and deformation protein"/>
    <property type="match status" value="1"/>
</dbReference>
<feature type="compositionally biased region" description="Polar residues" evidence="6">
    <location>
        <begin position="1027"/>
        <end position="1039"/>
    </location>
</feature>
<feature type="compositionally biased region" description="Basic and acidic residues" evidence="6">
    <location>
        <begin position="787"/>
        <end position="796"/>
    </location>
</feature>
<feature type="compositionally biased region" description="Low complexity" evidence="6">
    <location>
        <begin position="670"/>
        <end position="684"/>
    </location>
</feature>
<dbReference type="PANTHER" id="PTHR12181:SF12">
    <property type="entry name" value="PHOSPHATIDATE PHOSPHATASE"/>
    <property type="match status" value="1"/>
</dbReference>
<dbReference type="GO" id="GO:0009062">
    <property type="term" value="P:fatty acid catabolic process"/>
    <property type="evidence" value="ECO:0007669"/>
    <property type="project" value="TreeGrafter"/>
</dbReference>
<feature type="compositionally biased region" description="Polar residues" evidence="6">
    <location>
        <begin position="685"/>
        <end position="695"/>
    </location>
</feature>
<dbReference type="InterPro" id="IPR007651">
    <property type="entry name" value="Lipin_N"/>
</dbReference>
<comment type="similarity">
    <text evidence="2">Belongs to the lipin family.</text>
</comment>
<sequence length="1548" mass="169014">MNSSLSIGSFPSQPTYITSSISVSVLTHPTNQSFVPSYSLFSYAALATLAFIRPFWKRLHAGTPRKSVTITSAPGPVANLVRSLPSLGSPNAGFEPTWWLPGGDMQTIFCSMGNFETVDRIQYQRKFIRVSDGGTIALDFCAAPNVTDLSPIAVVLHGLTGGSHEHYIRALMTDLTSANAGFRAVVVNGRGCAGAPVTSPQLYHGGTTDDLRRALLYIRSQFPSAPLMGVGFSVGANMLAKYLGEEGSSSSLCAGVCLANVWDFAAGIEHMEKGNFMQRYVYNNALGSAQQALYRSASYALQGVSGRWRLPEVFGTSFCGMRWIDDRVASQMAGCKNAKDYYERNSSSEFLSNVKVPLLGLNACDDPIASKTIPYKAASSNEHFVLATTEGGGHLGWFTQEGGKLKRWYTRPVVEFLTAIAITQPTVSAPAPVVNNDGMIFDTIRPELQCREISETEIPADIWCHVNATSLSSKGCPLDFVHSTTTMYLVRGIVTAATAPYQIYKDLNPSTLTGAIDVIVVERRAENGETELACSPFHVRFGKWQVLLPADKKVSVYVNGKPMPFNMKIGEAGEAFFVFETDEDVPEELMTSPILEPVRPGQESRKPGGGGDRPVGRFGAQKARAKNENALLGDFLVSGDEGNKAGATSDQEPEFLDLSNPSAPRPRGYSPTPSLSPPMSTSTLEASTLPTSTPPTEHGSLPRSFLSKALNATKAAAHITAEEIEEKKDAAYDLLRYSKGAGGVDGVDPSDGVDEEEALKLREAAQPPEIRYGHNVVLDMAGYHSKSQPEDPHESSTEPESSTSQPRRPSLSKTKPQSDITLSPPSASHAPFARGSSEPPERMPVAHGEYSWEWGAMPKLSSDVPQLDGSPSASTIRGNSSPNLATVSLAGPRTPLSRIGLGHPSGASPRPESRPVSDSDSLFGSGGTLVIENDDENEQIAMEHHGIKRLTFELSLCGPLSPSMDPPEAAKQFLASKITLQRLLEDASTVHNEKLVIRWDEKYISRTDGTPLFDALVAWRDNTLAQRVSAPSSSRNNTPRGRSSWLWWGRSRSDRPSTPDNEDGRGNERPVLPGPPSAPAGLDLDGLSNRATSPILPTSENESEITPNKHYVKTLRLTSEQLKSLDLKKGANSITFSLSSGVIACTARIFLWDAHDHIVISDIDGTITKSDALGHVFTMIGRDWTHIGVAKLYTDIARNGYKIMYLTSRAIGQADSTRDYLKGIKQNNFQLPEGPVIMSPDRLMASLHREVIMRKPEVFKMACLRDIQRLFGNEYRNPFYAGFGNRITDALSYRSVNVPSDRIFTIDSSGEVKMELLELAGYKSSYIHMTDLVDQMFPPVHRRWAPEYTDFNFWRAPLPEIELPDLSPPSPALSAHSNTSGGSRLGRLVNLGRSASRTSSIDARHAEKNIRNLGDTERRRTTSHPGTIMRAGTVHVRPSSPLTGPAMSAEDLDAISDAEGRMQGGVDIDREHRRRMSFDSMPGSFEERRWVHDVDEEDSDELATQDDAFDDESEDGDEGDDEHDDEDEDEEPQFDTLATDEMEDTPFL</sequence>
<feature type="region of interest" description="Disordered" evidence="6">
    <location>
        <begin position="590"/>
        <end position="617"/>
    </location>
</feature>
<dbReference type="SUPFAM" id="SSF53474">
    <property type="entry name" value="alpha/beta-Hydrolases"/>
    <property type="match status" value="1"/>
</dbReference>
<feature type="region of interest" description="Disordered" evidence="6">
    <location>
        <begin position="1365"/>
        <end position="1386"/>
    </location>
</feature>
<dbReference type="EMBL" id="CAJMWS010000298">
    <property type="protein sequence ID" value="CAE6394997.1"/>
    <property type="molecule type" value="Genomic_DNA"/>
</dbReference>
<dbReference type="SMART" id="SM00775">
    <property type="entry name" value="LNS2"/>
    <property type="match status" value="1"/>
</dbReference>
<evidence type="ECO:0000256" key="3">
    <source>
        <dbReference type="ARBA" id="ARBA00012638"/>
    </source>
</evidence>
<evidence type="ECO:0000256" key="2">
    <source>
        <dbReference type="ARBA" id="ARBA00005476"/>
    </source>
</evidence>
<feature type="compositionally biased region" description="Polar residues" evidence="6">
    <location>
        <begin position="1089"/>
        <end position="1104"/>
    </location>
</feature>
<evidence type="ECO:0000259" key="7">
    <source>
        <dbReference type="SMART" id="SM00775"/>
    </source>
</evidence>
<dbReference type="InterPro" id="IPR031703">
    <property type="entry name" value="Lipin_mid"/>
</dbReference>
<comment type="cofactor">
    <cofactor evidence="1">
        <name>Mg(2+)</name>
        <dbReference type="ChEBI" id="CHEBI:18420"/>
    </cofactor>
</comment>
<feature type="region of interest" description="Disordered" evidence="6">
    <location>
        <begin position="781"/>
        <end position="845"/>
    </location>
</feature>
<evidence type="ECO:0000256" key="5">
    <source>
        <dbReference type="ARBA" id="ARBA00022801"/>
    </source>
</evidence>
<keyword evidence="5" id="KW-0378">Hydrolase</keyword>
<protein>
    <recommendedName>
        <fullName evidence="3">phosphatidate phosphatase</fullName>
        <ecNumber evidence="3">3.1.3.4</ecNumber>
    </recommendedName>
</protein>
<dbReference type="GO" id="GO:0008195">
    <property type="term" value="F:phosphatidate phosphatase activity"/>
    <property type="evidence" value="ECO:0007669"/>
    <property type="project" value="UniProtKB-EC"/>
</dbReference>
<gene>
    <name evidence="8" type="ORF">RDB_LOCUS48385</name>
</gene>
<feature type="region of interest" description="Disordered" evidence="6">
    <location>
        <begin position="1461"/>
        <end position="1480"/>
    </location>
</feature>
<name>A0A8H2WN41_9AGAM</name>
<feature type="compositionally biased region" description="Polar residues" evidence="6">
    <location>
        <begin position="811"/>
        <end position="826"/>
    </location>
</feature>
<dbReference type="GO" id="GO:0005634">
    <property type="term" value="C:nucleus"/>
    <property type="evidence" value="ECO:0007669"/>
    <property type="project" value="UniProtKB-ARBA"/>
</dbReference>
<dbReference type="InterPro" id="IPR013209">
    <property type="entry name" value="LNS2"/>
</dbReference>
<organism evidence="8 9">
    <name type="scientific">Rhizoctonia solani</name>
    <dbReference type="NCBI Taxonomy" id="456999"/>
    <lineage>
        <taxon>Eukaryota</taxon>
        <taxon>Fungi</taxon>
        <taxon>Dikarya</taxon>
        <taxon>Basidiomycota</taxon>
        <taxon>Agaricomycotina</taxon>
        <taxon>Agaricomycetes</taxon>
        <taxon>Cantharellales</taxon>
        <taxon>Ceratobasidiaceae</taxon>
        <taxon>Rhizoctonia</taxon>
    </lineage>
</organism>
<feature type="compositionally biased region" description="Low complexity" evidence="6">
    <location>
        <begin position="1040"/>
        <end position="1050"/>
    </location>
</feature>
<dbReference type="Proteomes" id="UP000663846">
    <property type="component" value="Unassembled WGS sequence"/>
</dbReference>
<dbReference type="GO" id="GO:0019432">
    <property type="term" value="P:triglyceride biosynthetic process"/>
    <property type="evidence" value="ECO:0007669"/>
    <property type="project" value="TreeGrafter"/>
</dbReference>
<evidence type="ECO:0000256" key="1">
    <source>
        <dbReference type="ARBA" id="ARBA00001946"/>
    </source>
</evidence>
<accession>A0A8H2WN41</accession>
<feature type="region of interest" description="Disordered" evidence="6">
    <location>
        <begin position="642"/>
        <end position="700"/>
    </location>
</feature>
<dbReference type="Pfam" id="PF08235">
    <property type="entry name" value="LNS2"/>
    <property type="match status" value="1"/>
</dbReference>
<keyword evidence="4" id="KW-0597">Phosphoprotein</keyword>
<feature type="region of interest" description="Disordered" evidence="6">
    <location>
        <begin position="1488"/>
        <end position="1548"/>
    </location>
</feature>
<feature type="domain" description="LNS2/PITP" evidence="7">
    <location>
        <begin position="1158"/>
        <end position="1315"/>
    </location>
</feature>
<dbReference type="EC" id="3.1.3.4" evidence="3"/>
<evidence type="ECO:0000313" key="8">
    <source>
        <dbReference type="EMBL" id="CAE6394997.1"/>
    </source>
</evidence>
<comment type="caution">
    <text evidence="8">The sequence shown here is derived from an EMBL/GenBank/DDBJ whole genome shotgun (WGS) entry which is preliminary data.</text>
</comment>
<dbReference type="Pfam" id="PF04571">
    <property type="entry name" value="Lipin_N"/>
    <property type="match status" value="1"/>
</dbReference>
<dbReference type="InterPro" id="IPR031315">
    <property type="entry name" value="LNS2/PITP"/>
</dbReference>
<dbReference type="InterPro" id="IPR023214">
    <property type="entry name" value="HAD_sf"/>
</dbReference>
<dbReference type="InterPro" id="IPR036412">
    <property type="entry name" value="HAD-like_sf"/>
</dbReference>
<feature type="compositionally biased region" description="Acidic residues" evidence="6">
    <location>
        <begin position="1494"/>
        <end position="1548"/>
    </location>
</feature>
<dbReference type="Gene3D" id="3.40.50.1000">
    <property type="entry name" value="HAD superfamily/HAD-like"/>
    <property type="match status" value="1"/>
</dbReference>
<dbReference type="SUPFAM" id="SSF56784">
    <property type="entry name" value="HAD-like"/>
    <property type="match status" value="1"/>
</dbReference>
<dbReference type="InterPro" id="IPR029058">
    <property type="entry name" value="AB_hydrolase_fold"/>
</dbReference>
<dbReference type="Pfam" id="PF16876">
    <property type="entry name" value="Lipin_mid"/>
    <property type="match status" value="1"/>
</dbReference>
<evidence type="ECO:0000313" key="9">
    <source>
        <dbReference type="Proteomes" id="UP000663846"/>
    </source>
</evidence>
<dbReference type="InterPro" id="IPR000073">
    <property type="entry name" value="AB_hydrolase_1"/>
</dbReference>
<dbReference type="Gene3D" id="3.40.50.1820">
    <property type="entry name" value="alpha/beta hydrolase"/>
    <property type="match status" value="1"/>
</dbReference>
<feature type="region of interest" description="Disordered" evidence="6">
    <location>
        <begin position="862"/>
        <end position="928"/>
    </location>
</feature>
<feature type="region of interest" description="Disordered" evidence="6">
    <location>
        <begin position="1027"/>
        <end position="1104"/>
    </location>
</feature>
<dbReference type="PANTHER" id="PTHR12181">
    <property type="entry name" value="LIPIN"/>
    <property type="match status" value="1"/>
</dbReference>
<evidence type="ECO:0000256" key="4">
    <source>
        <dbReference type="ARBA" id="ARBA00022553"/>
    </source>
</evidence>
<evidence type="ECO:0000256" key="6">
    <source>
        <dbReference type="SAM" id="MobiDB-lite"/>
    </source>
</evidence>
<proteinExistence type="inferred from homology"/>
<feature type="compositionally biased region" description="Polar residues" evidence="6">
    <location>
        <begin position="869"/>
        <end position="886"/>
    </location>
</feature>
<dbReference type="Pfam" id="PF00561">
    <property type="entry name" value="Abhydrolase_1"/>
    <property type="match status" value="1"/>
</dbReference>
<dbReference type="InterPro" id="IPR026058">
    <property type="entry name" value="LIPIN"/>
</dbReference>